<keyword evidence="2 6" id="KW-0288">FMN</keyword>
<accession>A0A2V5JVP0</accession>
<comment type="similarity">
    <text evidence="5">Belongs to the NtaA/SnaA/DszA monooxygenase family.</text>
</comment>
<dbReference type="InterPro" id="IPR036661">
    <property type="entry name" value="Luciferase-like_sf"/>
</dbReference>
<keyword evidence="1 6" id="KW-0285">Flavoprotein</keyword>
<sequence>MAKKIHLNAFEMNCVGHLAHGLWRHPDNNRHRYTDLDYWTELAQLLERGKFDALFLADVVGVYDVYKQGDETALRESVQLPCNDPFFVVPPMALVTKHLGFAVTFSTTYEHPFAHARRMSTLDHLTKGRIAWNVVTSYLPSAARNFGLDRMVRHDERYEIADEYLEVVYKLWESSWEDDAVVRDVETQTYTDPDKVHTIDHEGRYFRVPGPHLSEPSPQRTPVLYQAGTSVRGRAFAAKHAEAVFLGGGTVEKLREYAADIRRQVRSFGRSPDCLKLFAGVSVIVGRTKEEAERKYEDYKRLYSVEGVLAHYGGGSGYDLSAYDPDDYLDYVETDHGRTSAAQFTKHSPTRKKVREVIETLGTIGGRGLFVAGTPEEVADKLQYWVEETGIDGFNVTQFVSPGTLRDFVELVVPVLQRRGLFREEYEETTLRERLFGGGVVRLPDDHPGARYRRSASPI</sequence>
<keyword evidence="9" id="KW-1185">Reference proteome</keyword>
<dbReference type="InterPro" id="IPR051260">
    <property type="entry name" value="Diverse_substr_monoxygenases"/>
</dbReference>
<keyword evidence="3" id="KW-0560">Oxidoreductase</keyword>
<feature type="binding site" evidence="6">
    <location>
        <position position="230"/>
    </location>
    <ligand>
        <name>FMN</name>
        <dbReference type="ChEBI" id="CHEBI:58210"/>
    </ligand>
</feature>
<feature type="binding site" evidence="6">
    <location>
        <position position="158"/>
    </location>
    <ligand>
        <name>FMN</name>
        <dbReference type="ChEBI" id="CHEBI:58210"/>
    </ligand>
</feature>
<name>A0A2V5JVP0_9BACL</name>
<dbReference type="SUPFAM" id="SSF51679">
    <property type="entry name" value="Bacterial luciferase-like"/>
    <property type="match status" value="1"/>
</dbReference>
<keyword evidence="4" id="KW-0503">Monooxygenase</keyword>
<evidence type="ECO:0000256" key="4">
    <source>
        <dbReference type="ARBA" id="ARBA00023033"/>
    </source>
</evidence>
<evidence type="ECO:0000259" key="7">
    <source>
        <dbReference type="Pfam" id="PF00296"/>
    </source>
</evidence>
<gene>
    <name evidence="8" type="ORF">DLM86_29240</name>
</gene>
<evidence type="ECO:0000313" key="8">
    <source>
        <dbReference type="EMBL" id="PYI50581.1"/>
    </source>
</evidence>
<evidence type="ECO:0000313" key="9">
    <source>
        <dbReference type="Proteomes" id="UP000247476"/>
    </source>
</evidence>
<organism evidence="8 9">
    <name type="scientific">Paenibacillus flagellatus</name>
    <dbReference type="NCBI Taxonomy" id="2211139"/>
    <lineage>
        <taxon>Bacteria</taxon>
        <taxon>Bacillati</taxon>
        <taxon>Bacillota</taxon>
        <taxon>Bacilli</taxon>
        <taxon>Bacillales</taxon>
        <taxon>Paenibacillaceae</taxon>
        <taxon>Paenibacillus</taxon>
    </lineage>
</organism>
<evidence type="ECO:0000256" key="3">
    <source>
        <dbReference type="ARBA" id="ARBA00023002"/>
    </source>
</evidence>
<reference evidence="8 9" key="1">
    <citation type="submission" date="2018-05" db="EMBL/GenBank/DDBJ databases">
        <title>Paenibacillus flagellatus sp. nov., isolated from selenium mineral soil.</title>
        <authorList>
            <person name="Dai X."/>
        </authorList>
    </citation>
    <scope>NUCLEOTIDE SEQUENCE [LARGE SCALE GENOMIC DNA]</scope>
    <source>
        <strain evidence="8 9">DXL2</strain>
    </source>
</reference>
<evidence type="ECO:0000256" key="1">
    <source>
        <dbReference type="ARBA" id="ARBA00022630"/>
    </source>
</evidence>
<dbReference type="CDD" id="cd01095">
    <property type="entry name" value="Nitrilotriacetate_monoxgenase"/>
    <property type="match status" value="1"/>
</dbReference>
<feature type="binding site" evidence="6">
    <location>
        <position position="154"/>
    </location>
    <ligand>
        <name>FMN</name>
        <dbReference type="ChEBI" id="CHEBI:58210"/>
    </ligand>
</feature>
<feature type="binding site" evidence="6">
    <location>
        <position position="58"/>
    </location>
    <ligand>
        <name>FMN</name>
        <dbReference type="ChEBI" id="CHEBI:58210"/>
    </ligand>
</feature>
<protein>
    <submittedName>
        <fullName evidence="8">N5,N10-methylene tetrahydromethanopterin reductase</fullName>
    </submittedName>
</protein>
<dbReference type="PANTHER" id="PTHR30011:SF16">
    <property type="entry name" value="C2H2 FINGER DOMAIN TRANSCRIPTION FACTOR (EUROFUNG)-RELATED"/>
    <property type="match status" value="1"/>
</dbReference>
<comment type="caution">
    <text evidence="8">The sequence shown here is derived from an EMBL/GenBank/DDBJ whole genome shotgun (WGS) entry which is preliminary data.</text>
</comment>
<dbReference type="RefSeq" id="WP_110843609.1">
    <property type="nucleotide sequence ID" value="NZ_QJVJ01000018.1"/>
</dbReference>
<dbReference type="PANTHER" id="PTHR30011">
    <property type="entry name" value="ALKANESULFONATE MONOOXYGENASE-RELATED"/>
    <property type="match status" value="1"/>
</dbReference>
<dbReference type="InterPro" id="IPR016215">
    <property type="entry name" value="NTA_MOA"/>
</dbReference>
<dbReference type="Pfam" id="PF00296">
    <property type="entry name" value="Bac_luciferase"/>
    <property type="match status" value="1"/>
</dbReference>
<dbReference type="Proteomes" id="UP000247476">
    <property type="component" value="Unassembled WGS sequence"/>
</dbReference>
<feature type="binding site" evidence="6">
    <location>
        <position position="104"/>
    </location>
    <ligand>
        <name>FMN</name>
        <dbReference type="ChEBI" id="CHEBI:58210"/>
    </ligand>
</feature>
<dbReference type="NCBIfam" id="TIGR03860">
    <property type="entry name" value="FMN_nitrolo"/>
    <property type="match status" value="1"/>
</dbReference>
<evidence type="ECO:0000256" key="5">
    <source>
        <dbReference type="ARBA" id="ARBA00033748"/>
    </source>
</evidence>
<dbReference type="InterPro" id="IPR011251">
    <property type="entry name" value="Luciferase-like_dom"/>
</dbReference>
<dbReference type="PIRSF" id="PIRSF000337">
    <property type="entry name" value="NTA_MOA"/>
    <property type="match status" value="1"/>
</dbReference>
<dbReference type="GO" id="GO:0004497">
    <property type="term" value="F:monooxygenase activity"/>
    <property type="evidence" value="ECO:0007669"/>
    <property type="project" value="UniProtKB-KW"/>
</dbReference>
<feature type="domain" description="Luciferase-like" evidence="7">
    <location>
        <begin position="28"/>
        <end position="392"/>
    </location>
</feature>
<evidence type="ECO:0000256" key="2">
    <source>
        <dbReference type="ARBA" id="ARBA00022643"/>
    </source>
</evidence>
<dbReference type="AlphaFoldDB" id="A0A2V5JVP0"/>
<proteinExistence type="inferred from homology"/>
<dbReference type="GO" id="GO:0016705">
    <property type="term" value="F:oxidoreductase activity, acting on paired donors, with incorporation or reduction of molecular oxygen"/>
    <property type="evidence" value="ECO:0007669"/>
    <property type="project" value="InterPro"/>
</dbReference>
<dbReference type="EMBL" id="QJVJ01000018">
    <property type="protein sequence ID" value="PYI50581.1"/>
    <property type="molecule type" value="Genomic_DNA"/>
</dbReference>
<dbReference type="Gene3D" id="3.20.20.30">
    <property type="entry name" value="Luciferase-like domain"/>
    <property type="match status" value="1"/>
</dbReference>
<evidence type="ECO:0000256" key="6">
    <source>
        <dbReference type="PIRSR" id="PIRSR000337-1"/>
    </source>
</evidence>
<dbReference type="OrthoDB" id="3265338at2"/>